<sequence length="407" mass="46150">MKNLIKFDAYPKTEEELNIKTISGATVTLVSSLIIFILFVNELHLYLTPHLKQNLVVDFSQGGAVVINLDLDFPRLKCSELHIDALDISGSQQLGIRNNLYLDNLDINGEVVESKGSKNKVELGSNDLKDNEDEAEKEKEKENKLPDNYCGDCYGAPSTKPSGCCNTCQDIKEAYEAKNWNFANSIGKFEQCIREGITSIRQFQQQTNEDPVIEDPRNVGCRVNGYLSVNKVRGNFHIAPGKASQQGRSHLHRLSNSIDKSKLNLTHIIKKISFGKDFPGVINPLTDHYHLQSHLGPKMFQYFIKLVPTIYYQKDTKTTIKTNQYSVYEYSRDLQQTSSSGLPGIFFIYDFSPIMVEIVEEKKSFFHFITQLFGLLGGIYSISSLIDNLLFRSLNSFQKKIELGKIY</sequence>
<evidence type="ECO:0000256" key="2">
    <source>
        <dbReference type="ARBA" id="ARBA00005648"/>
    </source>
</evidence>
<evidence type="ECO:0000313" key="11">
    <source>
        <dbReference type="Proteomes" id="UP001146793"/>
    </source>
</evidence>
<evidence type="ECO:0000256" key="3">
    <source>
        <dbReference type="ARBA" id="ARBA00022692"/>
    </source>
</evidence>
<evidence type="ECO:0000256" key="5">
    <source>
        <dbReference type="ARBA" id="ARBA00023136"/>
    </source>
</evidence>
<keyword evidence="5 7" id="KW-0472">Membrane</keyword>
<comment type="caution">
    <text evidence="10">The sequence shown here is derived from an EMBL/GenBank/DDBJ whole genome shotgun (WGS) entry which is preliminary data.</text>
</comment>
<evidence type="ECO:0000259" key="8">
    <source>
        <dbReference type="Pfam" id="PF07970"/>
    </source>
</evidence>
<organism evidence="10 11">
    <name type="scientific">Anaeramoeba flamelloides</name>
    <dbReference type="NCBI Taxonomy" id="1746091"/>
    <lineage>
        <taxon>Eukaryota</taxon>
        <taxon>Metamonada</taxon>
        <taxon>Anaeramoebidae</taxon>
        <taxon>Anaeramoeba</taxon>
    </lineage>
</organism>
<dbReference type="GO" id="GO:0030134">
    <property type="term" value="C:COPII-coated ER to Golgi transport vesicle"/>
    <property type="evidence" value="ECO:0007669"/>
    <property type="project" value="TreeGrafter"/>
</dbReference>
<reference evidence="10" key="1">
    <citation type="submission" date="2022-08" db="EMBL/GenBank/DDBJ databases">
        <title>Novel sulphate-reducing endosymbionts in the free-living metamonad Anaeramoeba.</title>
        <authorList>
            <person name="Jerlstrom-Hultqvist J."/>
            <person name="Cepicka I."/>
            <person name="Gallot-Lavallee L."/>
            <person name="Salas-Leiva D."/>
            <person name="Curtis B.A."/>
            <person name="Zahonova K."/>
            <person name="Pipaliya S."/>
            <person name="Dacks J."/>
            <person name="Roger A.J."/>
        </authorList>
    </citation>
    <scope>NUCLEOTIDE SEQUENCE</scope>
    <source>
        <strain evidence="10">Busselton2</strain>
    </source>
</reference>
<proteinExistence type="inferred from homology"/>
<dbReference type="GO" id="GO:0005783">
    <property type="term" value="C:endoplasmic reticulum"/>
    <property type="evidence" value="ECO:0007669"/>
    <property type="project" value="TreeGrafter"/>
</dbReference>
<feature type="region of interest" description="Disordered" evidence="6">
    <location>
        <begin position="122"/>
        <end position="142"/>
    </location>
</feature>
<feature type="domain" description="Endoplasmic reticulum vesicle transporter C-terminal" evidence="8">
    <location>
        <begin position="153"/>
        <end position="387"/>
    </location>
</feature>
<evidence type="ECO:0000256" key="6">
    <source>
        <dbReference type="SAM" id="MobiDB-lite"/>
    </source>
</evidence>
<dbReference type="Pfam" id="PF07970">
    <property type="entry name" value="COPIIcoated_ERV"/>
    <property type="match status" value="1"/>
</dbReference>
<dbReference type="PANTHER" id="PTHR10984:SF25">
    <property type="entry name" value="ENDOPLASMIC RETICULUM-GOLGI INTERMEDIATE COMPARTMENT PROTEIN 3"/>
    <property type="match status" value="1"/>
</dbReference>
<gene>
    <name evidence="10" type="ORF">M0812_14338</name>
</gene>
<dbReference type="AlphaFoldDB" id="A0AAV7ZFH8"/>
<keyword evidence="3 7" id="KW-0812">Transmembrane</keyword>
<dbReference type="InterPro" id="IPR012936">
    <property type="entry name" value="Erv_C"/>
</dbReference>
<evidence type="ECO:0000256" key="1">
    <source>
        <dbReference type="ARBA" id="ARBA00004141"/>
    </source>
</evidence>
<comment type="subcellular location">
    <subcellularLocation>
        <location evidence="1">Membrane</location>
        <topology evidence="1">Multi-pass membrane protein</topology>
    </subcellularLocation>
</comment>
<dbReference type="GO" id="GO:0016020">
    <property type="term" value="C:membrane"/>
    <property type="evidence" value="ECO:0007669"/>
    <property type="project" value="UniProtKB-SubCell"/>
</dbReference>
<name>A0AAV7ZFH8_9EUKA</name>
<dbReference type="InterPro" id="IPR045888">
    <property type="entry name" value="Erv"/>
</dbReference>
<feature type="transmembrane region" description="Helical" evidence="7">
    <location>
        <begin position="365"/>
        <end position="391"/>
    </location>
</feature>
<protein>
    <submittedName>
        <fullName evidence="10">Endoplasmic reticulum-golgi intermediate compartment protein</fullName>
    </submittedName>
</protein>
<evidence type="ECO:0000256" key="4">
    <source>
        <dbReference type="ARBA" id="ARBA00022989"/>
    </source>
</evidence>
<dbReference type="Proteomes" id="UP001146793">
    <property type="component" value="Unassembled WGS sequence"/>
</dbReference>
<dbReference type="InterPro" id="IPR039542">
    <property type="entry name" value="Erv_N"/>
</dbReference>
<dbReference type="Pfam" id="PF13850">
    <property type="entry name" value="ERGIC_N"/>
    <property type="match status" value="1"/>
</dbReference>
<accession>A0AAV7ZFH8</accession>
<feature type="transmembrane region" description="Helical" evidence="7">
    <location>
        <begin position="21"/>
        <end position="40"/>
    </location>
</feature>
<evidence type="ECO:0000313" key="10">
    <source>
        <dbReference type="EMBL" id="KAJ3440669.1"/>
    </source>
</evidence>
<keyword evidence="4 7" id="KW-1133">Transmembrane helix</keyword>
<evidence type="ECO:0000259" key="9">
    <source>
        <dbReference type="Pfam" id="PF13850"/>
    </source>
</evidence>
<evidence type="ECO:0000256" key="7">
    <source>
        <dbReference type="SAM" id="Phobius"/>
    </source>
</evidence>
<dbReference type="PANTHER" id="PTHR10984">
    <property type="entry name" value="ENDOPLASMIC RETICULUM-GOLGI INTERMEDIATE COMPARTMENT PROTEIN"/>
    <property type="match status" value="1"/>
</dbReference>
<feature type="domain" description="Endoplasmic reticulum vesicle transporter N-terminal" evidence="9">
    <location>
        <begin position="6"/>
        <end position="94"/>
    </location>
</feature>
<comment type="similarity">
    <text evidence="2">Belongs to the ERGIC family.</text>
</comment>
<dbReference type="EMBL" id="JANTQA010000030">
    <property type="protein sequence ID" value="KAJ3440669.1"/>
    <property type="molecule type" value="Genomic_DNA"/>
</dbReference>